<evidence type="ECO:0000256" key="1">
    <source>
        <dbReference type="SAM" id="MobiDB-lite"/>
    </source>
</evidence>
<dbReference type="AlphaFoldDB" id="A0ABD4ALP7"/>
<feature type="region of interest" description="Disordered" evidence="1">
    <location>
        <begin position="20"/>
        <end position="52"/>
    </location>
</feature>
<evidence type="ECO:0000313" key="2">
    <source>
        <dbReference type="EMBL" id="KKL32846.1"/>
    </source>
</evidence>
<reference evidence="2 3" key="1">
    <citation type="submission" date="2015-03" db="EMBL/GenBank/DDBJ databases">
        <title>Draft genome sequences of the Burkholderia contaminans strains LMG 23361 and FFH2055 and Burkholderia cenocepacia K56-2.</title>
        <authorList>
            <person name="Bloodworth R.A."/>
            <person name="Selin C."/>
            <person name="Lopez De Volder M.A."/>
            <person name="Degrossi J."/>
            <person name="Drevinek P."/>
            <person name="Galanternik L."/>
            <person name="Cardona S.T."/>
        </authorList>
    </citation>
    <scope>NUCLEOTIDE SEQUENCE [LARGE SCALE GENOMIC DNA]</scope>
    <source>
        <strain evidence="2 3">LMG 23361</strain>
    </source>
</reference>
<comment type="caution">
    <text evidence="2">The sequence shown here is derived from an EMBL/GenBank/DDBJ whole genome shotgun (WGS) entry which is preliminary data.</text>
</comment>
<organism evidence="2 3">
    <name type="scientific">Burkholderia contaminans LMG 23361</name>
    <dbReference type="NCBI Taxonomy" id="1334628"/>
    <lineage>
        <taxon>Bacteria</taxon>
        <taxon>Pseudomonadati</taxon>
        <taxon>Pseudomonadota</taxon>
        <taxon>Betaproteobacteria</taxon>
        <taxon>Burkholderiales</taxon>
        <taxon>Burkholderiaceae</taxon>
        <taxon>Burkholderia</taxon>
        <taxon>Burkholderia cepacia complex</taxon>
    </lineage>
</organism>
<gene>
    <name evidence="2" type="ORF">WR31_35150</name>
</gene>
<name>A0ABD4ALP7_9BURK</name>
<proteinExistence type="predicted"/>
<evidence type="ECO:0000313" key="3">
    <source>
        <dbReference type="Proteomes" id="UP000034400"/>
    </source>
</evidence>
<protein>
    <submittedName>
        <fullName evidence="2">Uncharacterized protein</fullName>
    </submittedName>
</protein>
<dbReference type="EMBL" id="LASD01000013">
    <property type="protein sequence ID" value="KKL32846.1"/>
    <property type="molecule type" value="Genomic_DNA"/>
</dbReference>
<accession>A0ABD4ALP7</accession>
<sequence>MAAWPTARSCGLLVEFADAGPSPPQSDERFACSPRTTRGVAPGRRAARKSFGELTAGCNRRADHA</sequence>
<dbReference type="Proteomes" id="UP000034400">
    <property type="component" value="Unassembled WGS sequence"/>
</dbReference>